<proteinExistence type="predicted"/>
<evidence type="ECO:0000256" key="1">
    <source>
        <dbReference type="SAM" id="MobiDB-lite"/>
    </source>
</evidence>
<dbReference type="Proteomes" id="UP001498421">
    <property type="component" value="Unassembled WGS sequence"/>
</dbReference>
<comment type="caution">
    <text evidence="2">The sequence shown here is derived from an EMBL/GenBank/DDBJ whole genome shotgun (WGS) entry which is preliminary data.</text>
</comment>
<feature type="region of interest" description="Disordered" evidence="1">
    <location>
        <begin position="77"/>
        <end position="132"/>
    </location>
</feature>
<organism evidence="2 3">
    <name type="scientific">Neonectria magnoliae</name>
    <dbReference type="NCBI Taxonomy" id="2732573"/>
    <lineage>
        <taxon>Eukaryota</taxon>
        <taxon>Fungi</taxon>
        <taxon>Dikarya</taxon>
        <taxon>Ascomycota</taxon>
        <taxon>Pezizomycotina</taxon>
        <taxon>Sordariomycetes</taxon>
        <taxon>Hypocreomycetidae</taxon>
        <taxon>Hypocreales</taxon>
        <taxon>Nectriaceae</taxon>
        <taxon>Neonectria</taxon>
    </lineage>
</organism>
<evidence type="ECO:0000313" key="2">
    <source>
        <dbReference type="EMBL" id="KAK7415126.1"/>
    </source>
</evidence>
<dbReference type="EMBL" id="JAZAVK010000255">
    <property type="protein sequence ID" value="KAK7415126.1"/>
    <property type="molecule type" value="Genomic_DNA"/>
</dbReference>
<keyword evidence="3" id="KW-1185">Reference proteome</keyword>
<reference evidence="2 3" key="1">
    <citation type="journal article" date="2025" name="Microbiol. Resour. Announc.">
        <title>Draft genome sequences for Neonectria magnoliae and Neonectria punicea, canker pathogens of Liriodendron tulipifera and Acer saccharum in West Virginia.</title>
        <authorList>
            <person name="Petronek H.M."/>
            <person name="Kasson M.T."/>
            <person name="Metheny A.M."/>
            <person name="Stauder C.M."/>
            <person name="Lovett B."/>
            <person name="Lynch S.C."/>
            <person name="Garnas J.R."/>
            <person name="Kasson L.R."/>
            <person name="Stajich J.E."/>
        </authorList>
    </citation>
    <scope>NUCLEOTIDE SEQUENCE [LARGE SCALE GENOMIC DNA]</scope>
    <source>
        <strain evidence="2 3">NRRL 64651</strain>
    </source>
</reference>
<name>A0ABR1H3E3_9HYPO</name>
<sequence>MDTRVRVLYQGLGLPPTTVEFAFLQPGSEYTETQLLLFHYFITKLEAKLRVNIVLESDLTEEPLNMRLDALEAKYSTKDARPSAQVRQLRFSPGLLRSPTTKEGDSDQSDSAASSEEEGEEGDDEWENITAP</sequence>
<feature type="compositionally biased region" description="Acidic residues" evidence="1">
    <location>
        <begin position="115"/>
        <end position="132"/>
    </location>
</feature>
<accession>A0ABR1H3E3</accession>
<protein>
    <submittedName>
        <fullName evidence="2">Uncharacterized protein</fullName>
    </submittedName>
</protein>
<evidence type="ECO:0000313" key="3">
    <source>
        <dbReference type="Proteomes" id="UP001498421"/>
    </source>
</evidence>
<gene>
    <name evidence="2" type="ORF">QQZ08_012433</name>
</gene>